<dbReference type="SUPFAM" id="SSF55326">
    <property type="entry name" value="PurM N-terminal domain-like"/>
    <property type="match status" value="1"/>
</dbReference>
<dbReference type="InterPro" id="IPR036188">
    <property type="entry name" value="FAD/NAD-bd_sf"/>
</dbReference>
<dbReference type="RefSeq" id="WP_203242803.1">
    <property type="nucleotide sequence ID" value="NZ_JAFBRH010000003.1"/>
</dbReference>
<keyword evidence="2" id="KW-0547">Nucleotide-binding</keyword>
<dbReference type="InterPro" id="IPR036921">
    <property type="entry name" value="PurM-like_N_sf"/>
</dbReference>
<evidence type="ECO:0000256" key="2">
    <source>
        <dbReference type="ARBA" id="ARBA00022741"/>
    </source>
</evidence>
<dbReference type="Gene3D" id="3.90.650.10">
    <property type="entry name" value="PurM-like C-terminal domain"/>
    <property type="match status" value="1"/>
</dbReference>
<dbReference type="Pfam" id="PF00586">
    <property type="entry name" value="AIRS"/>
    <property type="match status" value="1"/>
</dbReference>
<keyword evidence="4" id="KW-0067">ATP-binding</keyword>
<dbReference type="NCBIfam" id="TIGR00476">
    <property type="entry name" value="selD"/>
    <property type="match status" value="1"/>
</dbReference>
<dbReference type="InterPro" id="IPR017584">
    <property type="entry name" value="Pyridine_nucleo_diS_OxRdtase_N"/>
</dbReference>
<dbReference type="Pfam" id="PF07992">
    <property type="entry name" value="Pyr_redox_2"/>
    <property type="match status" value="1"/>
</dbReference>
<feature type="domain" description="PurM-like C-terminal" evidence="7">
    <location>
        <begin position="551"/>
        <end position="713"/>
    </location>
</feature>
<evidence type="ECO:0000256" key="5">
    <source>
        <dbReference type="ARBA" id="ARBA00023266"/>
    </source>
</evidence>
<organism evidence="9 10">
    <name type="scientific">Sulfitobacter geojensis</name>
    <dbReference type="NCBI Taxonomy" id="1342299"/>
    <lineage>
        <taxon>Bacteria</taxon>
        <taxon>Pseudomonadati</taxon>
        <taxon>Pseudomonadota</taxon>
        <taxon>Alphaproteobacteria</taxon>
        <taxon>Rhodobacterales</taxon>
        <taxon>Roseobacteraceae</taxon>
        <taxon>Sulfitobacter</taxon>
    </lineage>
</organism>
<accession>A0AAE2VZQ5</accession>
<dbReference type="Gene3D" id="3.30.1330.10">
    <property type="entry name" value="PurM-like, N-terminal domain"/>
    <property type="match status" value="1"/>
</dbReference>
<dbReference type="GO" id="GO:0005524">
    <property type="term" value="F:ATP binding"/>
    <property type="evidence" value="ECO:0007669"/>
    <property type="project" value="UniProtKB-KW"/>
</dbReference>
<keyword evidence="5" id="KW-0711">Selenium</keyword>
<dbReference type="PANTHER" id="PTHR10256">
    <property type="entry name" value="SELENIDE, WATER DIKINASE"/>
    <property type="match status" value="1"/>
</dbReference>
<dbReference type="EMBL" id="JAFBRM010000003">
    <property type="protein sequence ID" value="MBM1714866.1"/>
    <property type="molecule type" value="Genomic_DNA"/>
</dbReference>
<dbReference type="CDD" id="cd02195">
    <property type="entry name" value="SelD"/>
    <property type="match status" value="1"/>
</dbReference>
<dbReference type="GO" id="GO:0005737">
    <property type="term" value="C:cytoplasm"/>
    <property type="evidence" value="ECO:0007669"/>
    <property type="project" value="TreeGrafter"/>
</dbReference>
<dbReference type="GO" id="GO:0004756">
    <property type="term" value="F:selenide, water dikinase activity"/>
    <property type="evidence" value="ECO:0007669"/>
    <property type="project" value="UniProtKB-EC"/>
</dbReference>
<dbReference type="InterPro" id="IPR036676">
    <property type="entry name" value="PurM-like_C_sf"/>
</dbReference>
<dbReference type="Proteomes" id="UP000732193">
    <property type="component" value="Unassembled WGS sequence"/>
</dbReference>
<sequence>MNGVPDTRDLVLVGGGHAHALVLRAWGMDRLAGARVTVINPGPTAPYTGMLPGHVAGHYGRDALEIDLVRLCRHAGARLILDKAVTIDRARREVHLAGRGPVAYDVASIDVGITAEMELAGFDAHGIGAKPLDVYAARWRQFLERAVAGEVAPDVAVIGGGVAGCELAMAMAFALRGASVAARVTVIEAGPQISGMGAAARRKISAAMAALGIKVRVDARVVEVTADRVVLEDQPPVIAGFCVGAAGAFPHGWIAQTDVPQRNGFIEVGPDLGVTGDPALFAVGDCAVMPHAPRPKAGVFAVRAAPVLHHNLRAALTGGRRKTWQPQKHYLKLISLGGKSAMAENFGVSVKGAWLWRWKDRIDRKFMDRLADLPAMAAPVVAGEVAQGVGEILAAKPLCGGCGAKVGRGVLSGALQGIAPATGDVVTGAGDDAAVLRQPGGGFQVISTDHLRAVVQDPAQMARIAAVHALGDIWAMGAQPQVVLAQIVVPQMSAALQERSLVEITREANAVVTAAGAQLVGGHTTMGAELTIGFTVTGTRAEMPLTVAGAQDGDVLILTRPLGSGVILAADMAGQADGRDVAAALAVMGQPQHREAAVLAKVAHAMTDVTGFGLAGHVQAICAASGMDVVLWRDAVPVYAGARALSEAGVSSSLMPSNRADAPVLGADDPLLFDPQTAGGLLAAVPKTQVKAVLAALKAQGCEGHQIGQLSRGSGVLTLR</sequence>
<feature type="domain" description="FAD/NAD(P)-binding" evidence="8">
    <location>
        <begin position="9"/>
        <end position="294"/>
    </location>
</feature>
<keyword evidence="1 9" id="KW-0808">Transferase</keyword>
<evidence type="ECO:0000313" key="9">
    <source>
        <dbReference type="EMBL" id="MBM1714866.1"/>
    </source>
</evidence>
<comment type="caution">
    <text evidence="9">The sequence shown here is derived from an EMBL/GenBank/DDBJ whole genome shotgun (WGS) entry which is preliminary data.</text>
</comment>
<dbReference type="AlphaFoldDB" id="A0AAE2VZQ5"/>
<dbReference type="SUPFAM" id="SSF56042">
    <property type="entry name" value="PurM C-terminal domain-like"/>
    <property type="match status" value="1"/>
</dbReference>
<reference evidence="9 10" key="1">
    <citation type="submission" date="2021-01" db="EMBL/GenBank/DDBJ databases">
        <title>Diatom-associated Roseobacters Show Island Model of Population Structure.</title>
        <authorList>
            <person name="Qu L."/>
            <person name="Feng X."/>
            <person name="Chen Y."/>
            <person name="Li L."/>
            <person name="Wang X."/>
            <person name="Hu Z."/>
            <person name="Wang H."/>
            <person name="Luo H."/>
        </authorList>
    </citation>
    <scope>NUCLEOTIDE SEQUENCE [LARGE SCALE GENOMIC DNA]</scope>
    <source>
        <strain evidence="9 10">TR60-84</strain>
    </source>
</reference>
<evidence type="ECO:0000259" key="6">
    <source>
        <dbReference type="Pfam" id="PF00586"/>
    </source>
</evidence>
<dbReference type="SUPFAM" id="SSF51905">
    <property type="entry name" value="FAD/NAD(P)-binding domain"/>
    <property type="match status" value="2"/>
</dbReference>
<dbReference type="NCBIfam" id="TIGR03169">
    <property type="entry name" value="Nterm_to_SelD"/>
    <property type="match status" value="1"/>
</dbReference>
<dbReference type="Pfam" id="PF02769">
    <property type="entry name" value="AIRS_C"/>
    <property type="match status" value="1"/>
</dbReference>
<dbReference type="EC" id="2.7.9.3" evidence="9"/>
<dbReference type="GO" id="GO:0016260">
    <property type="term" value="P:selenocysteine biosynthetic process"/>
    <property type="evidence" value="ECO:0007669"/>
    <property type="project" value="TreeGrafter"/>
</dbReference>
<dbReference type="InterPro" id="IPR023753">
    <property type="entry name" value="FAD/NAD-binding_dom"/>
</dbReference>
<evidence type="ECO:0000313" key="10">
    <source>
        <dbReference type="Proteomes" id="UP000732193"/>
    </source>
</evidence>
<gene>
    <name evidence="9" type="primary">selD</name>
    <name evidence="9" type="ORF">JQV55_14950</name>
</gene>
<evidence type="ECO:0000256" key="4">
    <source>
        <dbReference type="ARBA" id="ARBA00022840"/>
    </source>
</evidence>
<dbReference type="InterPro" id="IPR004536">
    <property type="entry name" value="SPS/SelD"/>
</dbReference>
<keyword evidence="10" id="KW-1185">Reference proteome</keyword>
<dbReference type="GO" id="GO:0016491">
    <property type="term" value="F:oxidoreductase activity"/>
    <property type="evidence" value="ECO:0007669"/>
    <property type="project" value="InterPro"/>
</dbReference>
<name>A0AAE2VZQ5_9RHOB</name>
<evidence type="ECO:0000256" key="1">
    <source>
        <dbReference type="ARBA" id="ARBA00022679"/>
    </source>
</evidence>
<evidence type="ECO:0000259" key="8">
    <source>
        <dbReference type="Pfam" id="PF07992"/>
    </source>
</evidence>
<feature type="domain" description="PurM-like N-terminal" evidence="6">
    <location>
        <begin position="430"/>
        <end position="539"/>
    </location>
</feature>
<keyword evidence="3" id="KW-0418">Kinase</keyword>
<evidence type="ECO:0000256" key="3">
    <source>
        <dbReference type="ARBA" id="ARBA00022777"/>
    </source>
</evidence>
<proteinExistence type="predicted"/>
<dbReference type="InterPro" id="IPR016188">
    <property type="entry name" value="PurM-like_N"/>
</dbReference>
<evidence type="ECO:0000259" key="7">
    <source>
        <dbReference type="Pfam" id="PF02769"/>
    </source>
</evidence>
<dbReference type="Gene3D" id="3.50.50.100">
    <property type="match status" value="1"/>
</dbReference>
<dbReference type="PANTHER" id="PTHR10256:SF0">
    <property type="entry name" value="INACTIVE SELENIDE, WATER DIKINASE-LIKE PROTEIN-RELATED"/>
    <property type="match status" value="1"/>
</dbReference>
<protein>
    <submittedName>
        <fullName evidence="9">Selenide, water dikinase SelD</fullName>
        <ecNumber evidence="9">2.7.9.3</ecNumber>
    </submittedName>
</protein>
<dbReference type="InterPro" id="IPR010918">
    <property type="entry name" value="PurM-like_C_dom"/>
</dbReference>